<keyword evidence="4" id="KW-1185">Reference proteome</keyword>
<dbReference type="Gramene" id="QL10p020399:mrna">
    <property type="protein sequence ID" value="QL10p020399:mrna"/>
    <property type="gene ID" value="QL10p020399"/>
</dbReference>
<dbReference type="InterPro" id="IPR056254">
    <property type="entry name" value="At5g58720/SDE5-like_UBA-like"/>
</dbReference>
<protein>
    <recommendedName>
        <fullName evidence="2">At5g58720/SDE5-like UBA-like domain-containing protein</fullName>
    </recommendedName>
</protein>
<dbReference type="EnsemblPlants" id="QL10p020399:mrna">
    <property type="protein sequence ID" value="QL10p020399:mrna"/>
    <property type="gene ID" value="QL10p020399"/>
</dbReference>
<evidence type="ECO:0000313" key="4">
    <source>
        <dbReference type="Proteomes" id="UP000594261"/>
    </source>
</evidence>
<dbReference type="EMBL" id="LRBV02000010">
    <property type="status" value="NOT_ANNOTATED_CDS"/>
    <property type="molecule type" value="Genomic_DNA"/>
</dbReference>
<organism evidence="3 4">
    <name type="scientific">Quercus lobata</name>
    <name type="common">Valley oak</name>
    <dbReference type="NCBI Taxonomy" id="97700"/>
    <lineage>
        <taxon>Eukaryota</taxon>
        <taxon>Viridiplantae</taxon>
        <taxon>Streptophyta</taxon>
        <taxon>Embryophyta</taxon>
        <taxon>Tracheophyta</taxon>
        <taxon>Spermatophyta</taxon>
        <taxon>Magnoliopsida</taxon>
        <taxon>eudicotyledons</taxon>
        <taxon>Gunneridae</taxon>
        <taxon>Pentapetalae</taxon>
        <taxon>rosids</taxon>
        <taxon>fabids</taxon>
        <taxon>Fagales</taxon>
        <taxon>Fagaceae</taxon>
        <taxon>Quercus</taxon>
    </lineage>
</organism>
<evidence type="ECO:0000256" key="1">
    <source>
        <dbReference type="SAM" id="MobiDB-lite"/>
    </source>
</evidence>
<accession>A0A7N2MQR1</accession>
<reference evidence="3" key="2">
    <citation type="submission" date="2021-01" db="UniProtKB">
        <authorList>
            <consortium name="EnsemblPlants"/>
        </authorList>
    </citation>
    <scope>IDENTIFICATION</scope>
</reference>
<reference evidence="3 4" key="1">
    <citation type="journal article" date="2016" name="G3 (Bethesda)">
        <title>First Draft Assembly and Annotation of the Genome of a California Endemic Oak Quercus lobata Nee (Fagaceae).</title>
        <authorList>
            <person name="Sork V.L."/>
            <person name="Fitz-Gibbon S.T."/>
            <person name="Puiu D."/>
            <person name="Crepeau M."/>
            <person name="Gugger P.F."/>
            <person name="Sherman R."/>
            <person name="Stevens K."/>
            <person name="Langley C.H."/>
            <person name="Pellegrini M."/>
            <person name="Salzberg S.L."/>
        </authorList>
    </citation>
    <scope>NUCLEOTIDE SEQUENCE [LARGE SCALE GENOMIC DNA]</scope>
    <source>
        <strain evidence="3 4">cv. SW786</strain>
    </source>
</reference>
<feature type="domain" description="At5g58720/SDE5-like UBA-like" evidence="2">
    <location>
        <begin position="53"/>
        <end position="93"/>
    </location>
</feature>
<feature type="region of interest" description="Disordered" evidence="1">
    <location>
        <begin position="1"/>
        <end position="53"/>
    </location>
</feature>
<feature type="compositionally biased region" description="Basic residues" evidence="1">
    <location>
        <begin position="22"/>
        <end position="33"/>
    </location>
</feature>
<evidence type="ECO:0000259" key="2">
    <source>
        <dbReference type="Pfam" id="PF24767"/>
    </source>
</evidence>
<proteinExistence type="predicted"/>
<feature type="region of interest" description="Disordered" evidence="1">
    <location>
        <begin position="80"/>
        <end position="134"/>
    </location>
</feature>
<evidence type="ECO:0000313" key="3">
    <source>
        <dbReference type="EnsemblPlants" id="QL10p020399:mrna"/>
    </source>
</evidence>
<dbReference type="Pfam" id="PF24767">
    <property type="entry name" value="UBA_At5g58720"/>
    <property type="match status" value="1"/>
</dbReference>
<dbReference type="AlphaFoldDB" id="A0A7N2MQR1"/>
<sequence>MTRNLIMRQSEREVIDPTLSSRKIKHLKKKRRPQVSNPIAGNKGGVVPTGKEDEQSKIFKTLAEAFSLASLDDAVSAFRQANGDPNKATGVLAMSPGYNANDPSTSSGSGSGEGLDQSCDAAELGRSSDRFGEG</sequence>
<name>A0A7N2MQR1_QUELO</name>
<dbReference type="Proteomes" id="UP000594261">
    <property type="component" value="Chromosome 10"/>
</dbReference>
<dbReference type="InParanoid" id="A0A7N2MQR1"/>